<accession>A0A8S1Q2G9</accession>
<keyword evidence="2" id="KW-1185">Reference proteome</keyword>
<proteinExistence type="predicted"/>
<name>A0A8S1Q2G9_9CILI</name>
<reference evidence="1" key="1">
    <citation type="submission" date="2021-01" db="EMBL/GenBank/DDBJ databases">
        <authorList>
            <consortium name="Genoscope - CEA"/>
            <person name="William W."/>
        </authorList>
    </citation>
    <scope>NUCLEOTIDE SEQUENCE</scope>
</reference>
<dbReference type="Proteomes" id="UP000692954">
    <property type="component" value="Unassembled WGS sequence"/>
</dbReference>
<evidence type="ECO:0000313" key="1">
    <source>
        <dbReference type="EMBL" id="CAD8109886.1"/>
    </source>
</evidence>
<dbReference type="EMBL" id="CAJJDN010000094">
    <property type="protein sequence ID" value="CAD8109886.1"/>
    <property type="molecule type" value="Genomic_DNA"/>
</dbReference>
<organism evidence="1 2">
    <name type="scientific">Paramecium sonneborni</name>
    <dbReference type="NCBI Taxonomy" id="65129"/>
    <lineage>
        <taxon>Eukaryota</taxon>
        <taxon>Sar</taxon>
        <taxon>Alveolata</taxon>
        <taxon>Ciliophora</taxon>
        <taxon>Intramacronucleata</taxon>
        <taxon>Oligohymenophorea</taxon>
        <taxon>Peniculida</taxon>
        <taxon>Parameciidae</taxon>
        <taxon>Paramecium</taxon>
    </lineage>
</organism>
<dbReference type="AlphaFoldDB" id="A0A8S1Q2G9"/>
<evidence type="ECO:0000313" key="2">
    <source>
        <dbReference type="Proteomes" id="UP000692954"/>
    </source>
</evidence>
<protein>
    <submittedName>
        <fullName evidence="1">Uncharacterized protein</fullName>
    </submittedName>
</protein>
<gene>
    <name evidence="1" type="ORF">PSON_ATCC_30995.1.T0940179</name>
</gene>
<sequence>MNENDVFLIEGLKFQKGNIQSIILVPQGNGLKMIVRITLIKKASDHSLILNIDFCDDGVIFDWSPYKKNNSEENLYFEIDFHGQLFKVFGTQNQLDSMYEYSAGKFIFKRNDIYTLDTINETMSTHQTQWQKIY</sequence>
<comment type="caution">
    <text evidence="1">The sequence shown here is derived from an EMBL/GenBank/DDBJ whole genome shotgun (WGS) entry which is preliminary data.</text>
</comment>